<evidence type="ECO:0008006" key="4">
    <source>
        <dbReference type="Google" id="ProtNLM"/>
    </source>
</evidence>
<dbReference type="EMBL" id="AP022599">
    <property type="protein sequence ID" value="BBY78917.1"/>
    <property type="molecule type" value="Genomic_DNA"/>
</dbReference>
<proteinExistence type="predicted"/>
<organism evidence="2 3">
    <name type="scientific">Mycolicibacterium pulveris</name>
    <name type="common">Mycobacterium pulveris</name>
    <dbReference type="NCBI Taxonomy" id="36813"/>
    <lineage>
        <taxon>Bacteria</taxon>
        <taxon>Bacillati</taxon>
        <taxon>Actinomycetota</taxon>
        <taxon>Actinomycetes</taxon>
        <taxon>Mycobacteriales</taxon>
        <taxon>Mycobacteriaceae</taxon>
        <taxon>Mycolicibacterium</taxon>
    </lineage>
</organism>
<keyword evidence="1" id="KW-0732">Signal</keyword>
<dbReference type="Proteomes" id="UP000467252">
    <property type="component" value="Chromosome"/>
</dbReference>
<accession>A0A7I7UCE8</accession>
<evidence type="ECO:0000313" key="3">
    <source>
        <dbReference type="Proteomes" id="UP000467252"/>
    </source>
</evidence>
<evidence type="ECO:0000313" key="2">
    <source>
        <dbReference type="EMBL" id="BBY78917.1"/>
    </source>
</evidence>
<dbReference type="AlphaFoldDB" id="A0A7I7UCE8"/>
<reference evidence="2 3" key="1">
    <citation type="journal article" date="2019" name="Emerg. Microbes Infect.">
        <title>Comprehensive subspecies identification of 175 nontuberculous mycobacteria species based on 7547 genomic profiles.</title>
        <authorList>
            <person name="Matsumoto Y."/>
            <person name="Kinjo T."/>
            <person name="Motooka D."/>
            <person name="Nabeya D."/>
            <person name="Jung N."/>
            <person name="Uechi K."/>
            <person name="Horii T."/>
            <person name="Iida T."/>
            <person name="Fujita J."/>
            <person name="Nakamura S."/>
        </authorList>
    </citation>
    <scope>NUCLEOTIDE SEQUENCE [LARGE SCALE GENOMIC DNA]</scope>
    <source>
        <strain evidence="2 3">JCM 6370</strain>
    </source>
</reference>
<keyword evidence="3" id="KW-1185">Reference proteome</keyword>
<feature type="signal peptide" evidence="1">
    <location>
        <begin position="1"/>
        <end position="22"/>
    </location>
</feature>
<feature type="chain" id="PRO_5039636290" description="Peptidoglycan endopeptidase" evidence="1">
    <location>
        <begin position="23"/>
        <end position="150"/>
    </location>
</feature>
<dbReference type="RefSeq" id="WP_163896529.1">
    <property type="nucleotide sequence ID" value="NZ_AP022599.1"/>
</dbReference>
<gene>
    <name evidence="2" type="ORF">MPUL_00750</name>
</gene>
<name>A0A7I7UCE8_MYCPV</name>
<protein>
    <recommendedName>
        <fullName evidence="4">Peptidoglycan endopeptidase</fullName>
    </recommendedName>
</protein>
<evidence type="ECO:0000256" key="1">
    <source>
        <dbReference type="SAM" id="SignalP"/>
    </source>
</evidence>
<sequence>MTRRLLALLALGWLIAAGIKVAAPASAMPLPEVVATIRDSGGHYQRGAASLTAADCSGLVSVAQSLAMGGKPKRLGNTHSLLAGQWPHAIPGATPDDVFIIGASRSHMSAQIDGVRVEATCCGRPFKVGPGARDPFTYPHVFHVNPEVLA</sequence>